<sequence>MSKEQSAKINGSPAATKPITEPTAVTDKVEKAIAEAEQNLATDLSLINEGKDPQYQDDSKEKILESLELLKNLRNVISDLKHPQAETIKKDIIQLEERVRKLQMDHERMYNSRCLERLCSDDWEKIIEEKQASLSSSKSGPDLTNMESQMKEHIAFHDEIEAWGPLIAQEIDKGKFADLQLKYDKLLVSSCARHQHLLTLRDYMVRCTVELFWMEQQAEERISNDWSDANLDYPSRQKQYEKFISKCLESKEITVSKLIDDGEALIAVNHPTVNVIQAHMEAVLAEWKDFRGLLTCEEKHLRNMEDYHRFHREARDVRDLLQRIDKELSHRYNPQFKDAYQIEVLISDLDDLVGAMDQHEKRVEVLQAQSQDVLPLKVRRKMPMELPLVEALCNFHTDQGTIIKGETYTLLSIGRRKWKVLDLAGCQLSAPSVCFLVPPTDPEAVALSQSIASLKSDIRENISRSKDILQKRLEELKKEKPGLSASEEQLCLRLMANLEKINNDLDKQEESIYTVLRPPLQQNNPFQDSTNRIRALRDIKACIKKIELEKKSKVQEAERLLNSHPKCAGAPQLYAKVNEADDKYNKVNALLNCAEDKFMNSSKLESSLSTIGEVLNTYEMTLAEKQVMPSDLSSLERLQEYLFTICSDLESKKSAFYEAEINLGTLRSCCEGMVSKVQEHCPDINRQQAEVHRLRRHQELVNKQVEARSKSLQKAKTALSNYSRLYNELNDWLCQLPSYEPQDKDNVQQLDSKLKEQRNLIADIARKQSDLQEVLRNAWLYQQAVEDYETQARQLNTFLDLEDGLVMKNINMLESTAPSLKNEESVLEHKFLEASAINKQRLQSLDYALNLLNQQSVPEQKSTQDEISLMEGQKPQDIIMRRKLEEEIQKVQLGLSEEQRLNRDLQQELELLSLKCYSLETEKREEDAAKETLSNGQDREQDISKAVNEAGFEKSSRELLEHIREETTKRKQTEEEVKLLQEKLKGLKNNEAAATIPETEKDKETEVQQLRNKILDKGHEIEKCNLEILKLRDEIQTCKAATLLVRTEEITKEVIQNHGDSDAKQELETLRQQLTQEESRYLDLEKEKSALQLQKTSLLQTQDNVDQQEVGKLKEDPLVKSERATFPESITNGRRLREALGDDLCELQSQNSDSDIQLEELEREQTARKRVEMEVQMLKDQLNGLEVKNKENDENIFKQNVALPQDSQDEREYILLKHQIQEERDKRILLEDKINSLLRQQATQENVVPSEEGKRDPVLEIEKLKKSLEEEKNRYHELNDHLTDVNCRLSDMENMNEDFNKELEEIHTINNNLYQENQKLKQEIERCGGEYQTTLNKNGSIANLPQSHNGEIMETQLASLQQELSNLKAIDDKKDQEIEELKKQLSGVTIKKEHRENYHRRAIRIIDPNTHQELKPEEACRWGLIDWTMSVRLQSQECDWEEITIRDPDGESSVLHDKKTGKWYSVEEALNAGNIKLEHVQQYHGDRMSIDEFGTMVSGRNK</sequence>
<dbReference type="GO" id="GO:0042060">
    <property type="term" value="P:wound healing"/>
    <property type="evidence" value="ECO:0007669"/>
    <property type="project" value="TreeGrafter"/>
</dbReference>
<evidence type="ECO:0000256" key="6">
    <source>
        <dbReference type="SAM" id="MobiDB-lite"/>
    </source>
</evidence>
<proteinExistence type="inferred from homology"/>
<accession>A0A3B3SI47</accession>
<dbReference type="SUPFAM" id="SSF75399">
    <property type="entry name" value="Plakin repeat"/>
    <property type="match status" value="1"/>
</dbReference>
<evidence type="ECO:0000256" key="1">
    <source>
        <dbReference type="ARBA" id="ARBA00009109"/>
    </source>
</evidence>
<dbReference type="GO" id="GO:0005882">
    <property type="term" value="C:intermediate filament"/>
    <property type="evidence" value="ECO:0007669"/>
    <property type="project" value="TreeGrafter"/>
</dbReference>
<dbReference type="InterPro" id="IPR058847">
    <property type="entry name" value="Plectin_PPL"/>
</dbReference>
<dbReference type="Proteomes" id="UP000261540">
    <property type="component" value="Unplaced"/>
</dbReference>
<feature type="coiled-coil region" evidence="5">
    <location>
        <begin position="459"/>
        <end position="511"/>
    </location>
</feature>
<evidence type="ECO:0000259" key="7">
    <source>
        <dbReference type="Pfam" id="PF17902"/>
    </source>
</evidence>
<dbReference type="InterPro" id="IPR043197">
    <property type="entry name" value="Plakin"/>
</dbReference>
<evidence type="ECO:0000256" key="2">
    <source>
        <dbReference type="ARBA" id="ARBA00022553"/>
    </source>
</evidence>
<dbReference type="InterPro" id="IPR041615">
    <property type="entry name" value="Desmoplakin_SH3"/>
</dbReference>
<dbReference type="InterPro" id="IPR018159">
    <property type="entry name" value="Spectrin/alpha-actinin"/>
</dbReference>
<keyword evidence="4 5" id="KW-0175">Coiled coil</keyword>
<dbReference type="Pfam" id="PF17902">
    <property type="entry name" value="SH3_10"/>
    <property type="match status" value="1"/>
</dbReference>
<dbReference type="GO" id="GO:0005737">
    <property type="term" value="C:cytoplasm"/>
    <property type="evidence" value="ECO:0007669"/>
    <property type="project" value="TreeGrafter"/>
</dbReference>
<dbReference type="GO" id="GO:0045104">
    <property type="term" value="P:intermediate filament cytoskeleton organization"/>
    <property type="evidence" value="ECO:0007669"/>
    <property type="project" value="InterPro"/>
</dbReference>
<dbReference type="GO" id="GO:0016020">
    <property type="term" value="C:membrane"/>
    <property type="evidence" value="ECO:0007669"/>
    <property type="project" value="TreeGrafter"/>
</dbReference>
<feature type="coiled-coil region" evidence="5">
    <location>
        <begin position="1161"/>
        <end position="1195"/>
    </location>
</feature>
<evidence type="ECO:0000259" key="8">
    <source>
        <dbReference type="Pfam" id="PF23160"/>
    </source>
</evidence>
<evidence type="ECO:0000313" key="10">
    <source>
        <dbReference type="Ensembl" id="ENSPKIP00000029965.1"/>
    </source>
</evidence>
<feature type="domain" description="Periplakin/Envoplakin N-terminal" evidence="8">
    <location>
        <begin position="26"/>
        <end position="111"/>
    </location>
</feature>
<feature type="coiled-coil region" evidence="5">
    <location>
        <begin position="1220"/>
        <end position="1384"/>
    </location>
</feature>
<dbReference type="STRING" id="1676925.ENSPKIP00000029965"/>
<dbReference type="InterPro" id="IPR055419">
    <property type="entry name" value="Spectrin_PEPL/EVPL"/>
</dbReference>
<dbReference type="InterPro" id="IPR035915">
    <property type="entry name" value="Plakin_repeat_sf"/>
</dbReference>
<dbReference type="Pfam" id="PF23160">
    <property type="entry name" value="Spectrin_1st_PEPL"/>
    <property type="match status" value="1"/>
</dbReference>
<evidence type="ECO:0000256" key="3">
    <source>
        <dbReference type="ARBA" id="ARBA00022737"/>
    </source>
</evidence>
<name>A0A3B3SI47_9TELE</name>
<dbReference type="GeneTree" id="ENSGT00940000153578"/>
<dbReference type="SUPFAM" id="SSF46966">
    <property type="entry name" value="Spectrin repeat"/>
    <property type="match status" value="3"/>
</dbReference>
<feature type="domain" description="Desmoplakin SH3" evidence="7">
    <location>
        <begin position="375"/>
        <end position="438"/>
    </location>
</feature>
<dbReference type="PANTHER" id="PTHR23169">
    <property type="entry name" value="ENVOPLAKIN"/>
    <property type="match status" value="1"/>
</dbReference>
<evidence type="ECO:0000259" key="9">
    <source>
        <dbReference type="Pfam" id="PF26346"/>
    </source>
</evidence>
<evidence type="ECO:0000256" key="4">
    <source>
        <dbReference type="ARBA" id="ARBA00023054"/>
    </source>
</evidence>
<reference evidence="10" key="2">
    <citation type="submission" date="2025-09" db="UniProtKB">
        <authorList>
            <consortium name="Ensembl"/>
        </authorList>
    </citation>
    <scope>IDENTIFICATION</scope>
</reference>
<dbReference type="FunFam" id="1.20.58.60:FF:000030">
    <property type="entry name" value="Short stop, isoform K"/>
    <property type="match status" value="1"/>
</dbReference>
<dbReference type="PANTHER" id="PTHR23169:SF10">
    <property type="entry name" value="PERIPLAKIN"/>
    <property type="match status" value="1"/>
</dbReference>
<dbReference type="Pfam" id="PF26346">
    <property type="entry name" value="Plectin_PPL"/>
    <property type="match status" value="1"/>
</dbReference>
<dbReference type="Gene3D" id="3.30.160.780">
    <property type="match status" value="1"/>
</dbReference>
<keyword evidence="3" id="KW-0677">Repeat</keyword>
<dbReference type="Ensembl" id="ENSPKIT00000010768.1">
    <property type="protein sequence ID" value="ENSPKIP00000029965.1"/>
    <property type="gene ID" value="ENSPKIG00000011010.1"/>
</dbReference>
<keyword evidence="2" id="KW-0597">Phosphoprotein</keyword>
<dbReference type="CDD" id="cd00176">
    <property type="entry name" value="SPEC"/>
    <property type="match status" value="1"/>
</dbReference>
<protein>
    <submittedName>
        <fullName evidence="10">Periplakin</fullName>
    </submittedName>
</protein>
<feature type="region of interest" description="Disordered" evidence="6">
    <location>
        <begin position="1"/>
        <end position="23"/>
    </location>
</feature>
<feature type="domain" description="Periplakin-like plectin repeat" evidence="9">
    <location>
        <begin position="1003"/>
        <end position="1153"/>
    </location>
</feature>
<dbReference type="Gene3D" id="2.30.30.40">
    <property type="entry name" value="SH3 Domains"/>
    <property type="match status" value="1"/>
</dbReference>
<feature type="coiled-coil region" evidence="5">
    <location>
        <begin position="881"/>
        <end position="922"/>
    </location>
</feature>
<comment type="similarity">
    <text evidence="1">Belongs to the plakin or cytolinker family.</text>
</comment>
<dbReference type="Gene3D" id="1.20.58.60">
    <property type="match status" value="4"/>
</dbReference>
<feature type="coiled-coil region" evidence="5">
    <location>
        <begin position="956"/>
        <end position="990"/>
    </location>
</feature>
<feature type="coiled-coil region" evidence="5">
    <location>
        <begin position="85"/>
        <end position="112"/>
    </location>
</feature>
<organism evidence="10 11">
    <name type="scientific">Paramormyrops kingsleyae</name>
    <dbReference type="NCBI Taxonomy" id="1676925"/>
    <lineage>
        <taxon>Eukaryota</taxon>
        <taxon>Metazoa</taxon>
        <taxon>Chordata</taxon>
        <taxon>Craniata</taxon>
        <taxon>Vertebrata</taxon>
        <taxon>Euteleostomi</taxon>
        <taxon>Actinopterygii</taxon>
        <taxon>Neopterygii</taxon>
        <taxon>Teleostei</taxon>
        <taxon>Osteoglossocephala</taxon>
        <taxon>Osteoglossomorpha</taxon>
        <taxon>Osteoglossiformes</taxon>
        <taxon>Mormyridae</taxon>
        <taxon>Paramormyrops</taxon>
    </lineage>
</organism>
<keyword evidence="11" id="KW-1185">Reference proteome</keyword>
<reference evidence="10" key="1">
    <citation type="submission" date="2025-08" db="UniProtKB">
        <authorList>
            <consortium name="Ensembl"/>
        </authorList>
    </citation>
    <scope>IDENTIFICATION</scope>
</reference>
<evidence type="ECO:0000256" key="5">
    <source>
        <dbReference type="SAM" id="Coils"/>
    </source>
</evidence>
<feature type="coiled-coil region" evidence="5">
    <location>
        <begin position="1021"/>
        <end position="1094"/>
    </location>
</feature>
<dbReference type="GO" id="GO:0005198">
    <property type="term" value="F:structural molecule activity"/>
    <property type="evidence" value="ECO:0007669"/>
    <property type="project" value="TreeGrafter"/>
</dbReference>
<evidence type="ECO:0000313" key="11">
    <source>
        <dbReference type="Proteomes" id="UP000261540"/>
    </source>
</evidence>
<feature type="coiled-coil region" evidence="5">
    <location>
        <begin position="543"/>
        <end position="597"/>
    </location>
</feature>